<evidence type="ECO:0000259" key="1">
    <source>
        <dbReference type="Pfam" id="PF00149"/>
    </source>
</evidence>
<dbReference type="InterPro" id="IPR029052">
    <property type="entry name" value="Metallo-depent_PP-like"/>
</dbReference>
<accession>A0A6H1ZGZ4</accession>
<dbReference type="InterPro" id="IPR004843">
    <property type="entry name" value="Calcineurin-like_PHP"/>
</dbReference>
<dbReference type="InterPro" id="IPR036388">
    <property type="entry name" value="WH-like_DNA-bd_sf"/>
</dbReference>
<feature type="domain" description="Calcineurin-like phosphoesterase" evidence="1">
    <location>
        <begin position="177"/>
        <end position="276"/>
    </location>
</feature>
<dbReference type="SUPFAM" id="SSF56300">
    <property type="entry name" value="Metallo-dependent phosphatases"/>
    <property type="match status" value="1"/>
</dbReference>
<dbReference type="EMBL" id="MT142533">
    <property type="protein sequence ID" value="QJA84717.1"/>
    <property type="molecule type" value="Genomic_DNA"/>
</dbReference>
<dbReference type="EMBL" id="MT144034">
    <property type="protein sequence ID" value="QJA47196.1"/>
    <property type="molecule type" value="Genomic_DNA"/>
</dbReference>
<dbReference type="AlphaFoldDB" id="A0A6H1ZGZ4"/>
<dbReference type="GO" id="GO:0016787">
    <property type="term" value="F:hydrolase activity"/>
    <property type="evidence" value="ECO:0007669"/>
    <property type="project" value="InterPro"/>
</dbReference>
<reference evidence="2" key="1">
    <citation type="submission" date="2020-03" db="EMBL/GenBank/DDBJ databases">
        <title>The deep terrestrial virosphere.</title>
        <authorList>
            <person name="Holmfeldt K."/>
            <person name="Nilsson E."/>
            <person name="Simone D."/>
            <person name="Lopez-Fernandez M."/>
            <person name="Wu X."/>
            <person name="de Brujin I."/>
            <person name="Lundin D."/>
            <person name="Andersson A."/>
            <person name="Bertilsson S."/>
            <person name="Dopson M."/>
        </authorList>
    </citation>
    <scope>NUCLEOTIDE SEQUENCE</scope>
    <source>
        <strain evidence="4">MM415A00172</strain>
        <strain evidence="3">MM415B00296</strain>
        <strain evidence="2">TM448A00615</strain>
    </source>
</reference>
<dbReference type="EMBL" id="MT141566">
    <property type="protein sequence ID" value="QJA67151.1"/>
    <property type="molecule type" value="Genomic_DNA"/>
</dbReference>
<evidence type="ECO:0000313" key="2">
    <source>
        <dbReference type="EMBL" id="QJA47196.1"/>
    </source>
</evidence>
<sequence>MKNLNKQYKPNDKAITAVSAACSGGATLQEIESRTGYKKSTIYRVLSALDDSGEISREPLEDGSVEYYFIGDATELVELPASIRKEKSTGIRLTGHESMVHRLLRARNMTVGELSRTINKPMGVSKEYVYSILQSLRTKGFSVSVDEARKEAILDKDIEAKPFAPLELEPLYKHKITIGAISDTHLGSRFQQPTLLQTAYQIFDECQVDFVIHLGDLVEGMKLYRGQDQEIFLHSADEQADYTLNHYPTRSAYKTYIISGSHDLVFKKLAGFDIVKNICSQRSDLVYKGEHGAHTFKMKNLTFDILHPSGGVPYAKSYRLQKVIEGALGDIISRVRSHKDLSIIPHFMLMGHLHIMNYTPHIGIDGFMVPCMQTQTPYLKAKGLMPELGILIINVECDDNWNVNRLILDHRKFNSYAKENDF</sequence>
<evidence type="ECO:0000313" key="3">
    <source>
        <dbReference type="EMBL" id="QJA67151.1"/>
    </source>
</evidence>
<dbReference type="Pfam" id="PF00149">
    <property type="entry name" value="Metallophos"/>
    <property type="match status" value="1"/>
</dbReference>
<protein>
    <submittedName>
        <fullName evidence="2">Putative transcriptional regulator</fullName>
    </submittedName>
</protein>
<evidence type="ECO:0000313" key="4">
    <source>
        <dbReference type="EMBL" id="QJA84717.1"/>
    </source>
</evidence>
<dbReference type="SUPFAM" id="SSF46785">
    <property type="entry name" value="Winged helix' DNA-binding domain"/>
    <property type="match status" value="1"/>
</dbReference>
<dbReference type="Gene3D" id="1.10.10.10">
    <property type="entry name" value="Winged helix-like DNA-binding domain superfamily/Winged helix DNA-binding domain"/>
    <property type="match status" value="1"/>
</dbReference>
<dbReference type="Gene3D" id="3.60.21.10">
    <property type="match status" value="1"/>
</dbReference>
<organism evidence="2">
    <name type="scientific">viral metagenome</name>
    <dbReference type="NCBI Taxonomy" id="1070528"/>
    <lineage>
        <taxon>unclassified sequences</taxon>
        <taxon>metagenomes</taxon>
        <taxon>organismal metagenomes</taxon>
    </lineage>
</organism>
<proteinExistence type="predicted"/>
<name>A0A6H1ZGZ4_9ZZZZ</name>
<gene>
    <name evidence="4" type="ORF">MM415A00172_0061</name>
    <name evidence="3" type="ORF">MM415B00296_0057</name>
    <name evidence="2" type="ORF">TM448A00615_0035</name>
</gene>
<dbReference type="InterPro" id="IPR036390">
    <property type="entry name" value="WH_DNA-bd_sf"/>
</dbReference>